<dbReference type="AlphaFoldDB" id="A0A1I4W6X5"/>
<dbReference type="RefSeq" id="WP_269017620.1">
    <property type="nucleotide sequence ID" value="NZ_FOVC01000002.1"/>
</dbReference>
<sequence length="40" mass="4701">MLFGWDAVKLSIIRMPERLSFILPGAFLRIDAQMLPLRKR</sequence>
<proteinExistence type="predicted"/>
<accession>A0A1I4W6X5</accession>
<dbReference type="Proteomes" id="UP000242222">
    <property type="component" value="Unassembled WGS sequence"/>
</dbReference>
<dbReference type="EMBL" id="FOVC01000002">
    <property type="protein sequence ID" value="SFN08970.1"/>
    <property type="molecule type" value="Genomic_DNA"/>
</dbReference>
<reference evidence="2" key="1">
    <citation type="submission" date="2016-10" db="EMBL/GenBank/DDBJ databases">
        <authorList>
            <person name="Varghese N."/>
            <person name="Submissions S."/>
        </authorList>
    </citation>
    <scope>NUCLEOTIDE SEQUENCE [LARGE SCALE GENOMIC DNA]</scope>
    <source>
        <strain evidence="2">N6PO6</strain>
    </source>
</reference>
<keyword evidence="2" id="KW-1185">Reference proteome</keyword>
<dbReference type="STRING" id="1367852.SAMN05216516_102314"/>
<evidence type="ECO:0000313" key="2">
    <source>
        <dbReference type="Proteomes" id="UP000242222"/>
    </source>
</evidence>
<name>A0A1I4W6X5_9GAMM</name>
<evidence type="ECO:0000313" key="1">
    <source>
        <dbReference type="EMBL" id="SFN08970.1"/>
    </source>
</evidence>
<gene>
    <name evidence="1" type="ORF">SAMN05216516_102314</name>
</gene>
<organism evidence="1 2">
    <name type="scientific">Izhakiella capsodis</name>
    <dbReference type="NCBI Taxonomy" id="1367852"/>
    <lineage>
        <taxon>Bacteria</taxon>
        <taxon>Pseudomonadati</taxon>
        <taxon>Pseudomonadota</taxon>
        <taxon>Gammaproteobacteria</taxon>
        <taxon>Enterobacterales</taxon>
        <taxon>Erwiniaceae</taxon>
        <taxon>Izhakiella</taxon>
    </lineage>
</organism>
<protein>
    <submittedName>
        <fullName evidence="1">Uncharacterized protein</fullName>
    </submittedName>
</protein>